<keyword evidence="4 6" id="KW-1133">Transmembrane helix</keyword>
<dbReference type="Proteomes" id="UP000294927">
    <property type="component" value="Unassembled WGS sequence"/>
</dbReference>
<evidence type="ECO:0000256" key="3">
    <source>
        <dbReference type="ARBA" id="ARBA00022692"/>
    </source>
</evidence>
<dbReference type="InterPro" id="IPR036259">
    <property type="entry name" value="MFS_trans_sf"/>
</dbReference>
<proteinExistence type="predicted"/>
<keyword evidence="8" id="KW-0378">Hydrolase</keyword>
<feature type="transmembrane region" description="Helical" evidence="6">
    <location>
        <begin position="313"/>
        <end position="332"/>
    </location>
</feature>
<keyword evidence="2" id="KW-0813">Transport</keyword>
<feature type="transmembrane region" description="Helical" evidence="6">
    <location>
        <begin position="171"/>
        <end position="191"/>
    </location>
</feature>
<evidence type="ECO:0000256" key="5">
    <source>
        <dbReference type="ARBA" id="ARBA00023136"/>
    </source>
</evidence>
<comment type="caution">
    <text evidence="8">The sequence shown here is derived from an EMBL/GenBank/DDBJ whole genome shotgun (WGS) entry which is preliminary data.</text>
</comment>
<evidence type="ECO:0000256" key="4">
    <source>
        <dbReference type="ARBA" id="ARBA00022989"/>
    </source>
</evidence>
<dbReference type="OrthoDB" id="4484751at2"/>
<dbReference type="RefSeq" id="WP_133905723.1">
    <property type="nucleotide sequence ID" value="NZ_SOCP01000011.1"/>
</dbReference>
<dbReference type="EMBL" id="SOCP01000011">
    <property type="protein sequence ID" value="TDV46044.1"/>
    <property type="molecule type" value="Genomic_DNA"/>
</dbReference>
<feature type="transmembrane region" description="Helical" evidence="6">
    <location>
        <begin position="142"/>
        <end position="165"/>
    </location>
</feature>
<feature type="transmembrane region" description="Helical" evidence="6">
    <location>
        <begin position="439"/>
        <end position="461"/>
    </location>
</feature>
<dbReference type="Gene3D" id="1.20.1250.20">
    <property type="entry name" value="MFS general substrate transporter like domains"/>
    <property type="match status" value="1"/>
</dbReference>
<keyword evidence="5 6" id="KW-0472">Membrane</keyword>
<name>A0A4R7VAM4_9PSEU</name>
<feature type="domain" description="Major facilitator superfamily (MFS) profile" evidence="7">
    <location>
        <begin position="15"/>
        <end position="464"/>
    </location>
</feature>
<feature type="transmembrane region" description="Helical" evidence="6">
    <location>
        <begin position="81"/>
        <end position="98"/>
    </location>
</feature>
<dbReference type="SUPFAM" id="SSF49452">
    <property type="entry name" value="Starch-binding domain-like"/>
    <property type="match status" value="1"/>
</dbReference>
<dbReference type="SUPFAM" id="SSF103473">
    <property type="entry name" value="MFS general substrate transporter"/>
    <property type="match status" value="2"/>
</dbReference>
<gene>
    <name evidence="8" type="ORF">CLV71_1112</name>
</gene>
<keyword evidence="9" id="KW-1185">Reference proteome</keyword>
<evidence type="ECO:0000256" key="6">
    <source>
        <dbReference type="SAM" id="Phobius"/>
    </source>
</evidence>
<dbReference type="PROSITE" id="PS50850">
    <property type="entry name" value="MFS"/>
    <property type="match status" value="1"/>
</dbReference>
<keyword evidence="3 6" id="KW-0812">Transmembrane</keyword>
<dbReference type="GO" id="GO:0005886">
    <property type="term" value="C:plasma membrane"/>
    <property type="evidence" value="ECO:0007669"/>
    <property type="project" value="UniProtKB-SubCell"/>
</dbReference>
<dbReference type="InterPro" id="IPR011701">
    <property type="entry name" value="MFS"/>
</dbReference>
<dbReference type="InterPro" id="IPR020846">
    <property type="entry name" value="MFS_dom"/>
</dbReference>
<comment type="subcellular location">
    <subcellularLocation>
        <location evidence="1">Cell membrane</location>
        <topology evidence="1">Multi-pass membrane protein</topology>
    </subcellularLocation>
</comment>
<dbReference type="PANTHER" id="PTHR42718">
    <property type="entry name" value="MAJOR FACILITATOR SUPERFAMILY MULTIDRUG TRANSPORTER MFSC"/>
    <property type="match status" value="1"/>
</dbReference>
<feature type="transmembrane region" description="Helical" evidence="6">
    <location>
        <begin position="110"/>
        <end position="130"/>
    </location>
</feature>
<feature type="transmembrane region" description="Helical" evidence="6">
    <location>
        <begin position="51"/>
        <end position="69"/>
    </location>
</feature>
<protein>
    <submittedName>
        <fullName evidence="8">Carboxypeptidase family protein</fullName>
    </submittedName>
</protein>
<dbReference type="Pfam" id="PF07690">
    <property type="entry name" value="MFS_1"/>
    <property type="match status" value="1"/>
</dbReference>
<keyword evidence="8" id="KW-0645">Protease</keyword>
<dbReference type="Gene3D" id="1.20.1720.10">
    <property type="entry name" value="Multidrug resistance protein D"/>
    <property type="match status" value="1"/>
</dbReference>
<dbReference type="PANTHER" id="PTHR42718:SF9">
    <property type="entry name" value="MAJOR FACILITATOR SUPERFAMILY MULTIDRUG TRANSPORTER MFSC"/>
    <property type="match status" value="1"/>
</dbReference>
<evidence type="ECO:0000313" key="8">
    <source>
        <dbReference type="EMBL" id="TDV46044.1"/>
    </source>
</evidence>
<dbReference type="AlphaFoldDB" id="A0A4R7VAM4"/>
<dbReference type="CDD" id="cd17504">
    <property type="entry name" value="MFS_MMR_MDR_like"/>
    <property type="match status" value="1"/>
</dbReference>
<feature type="transmembrane region" description="Helical" evidence="6">
    <location>
        <begin position="365"/>
        <end position="387"/>
    </location>
</feature>
<dbReference type="GO" id="GO:0022857">
    <property type="term" value="F:transmembrane transporter activity"/>
    <property type="evidence" value="ECO:0007669"/>
    <property type="project" value="InterPro"/>
</dbReference>
<reference evidence="8 9" key="1">
    <citation type="submission" date="2019-03" db="EMBL/GenBank/DDBJ databases">
        <title>Genomic Encyclopedia of Archaeal and Bacterial Type Strains, Phase II (KMG-II): from individual species to whole genera.</title>
        <authorList>
            <person name="Goeker M."/>
        </authorList>
    </citation>
    <scope>NUCLEOTIDE SEQUENCE [LARGE SCALE GENOMIC DNA]</scope>
    <source>
        <strain evidence="8 9">DSM 45499</strain>
    </source>
</reference>
<feature type="transmembrane region" description="Helical" evidence="6">
    <location>
        <begin position="12"/>
        <end position="31"/>
    </location>
</feature>
<dbReference type="GO" id="GO:0030246">
    <property type="term" value="F:carbohydrate binding"/>
    <property type="evidence" value="ECO:0007669"/>
    <property type="project" value="InterPro"/>
</dbReference>
<feature type="transmembrane region" description="Helical" evidence="6">
    <location>
        <begin position="408"/>
        <end position="427"/>
    </location>
</feature>
<evidence type="ECO:0000256" key="1">
    <source>
        <dbReference type="ARBA" id="ARBA00004651"/>
    </source>
</evidence>
<feature type="transmembrane region" description="Helical" evidence="6">
    <location>
        <begin position="269"/>
        <end position="293"/>
    </location>
</feature>
<evidence type="ECO:0000313" key="9">
    <source>
        <dbReference type="Proteomes" id="UP000294927"/>
    </source>
</evidence>
<dbReference type="InterPro" id="IPR013784">
    <property type="entry name" value="Carb-bd-like_fold"/>
</dbReference>
<accession>A0A4R7VAM4</accession>
<sequence length="554" mass="56592">MSETEQRRDQHPTAVLLVLALSTFVIVVMQSLVLPILPSLADSLNVSTADASWVVTVNLLSAAVFTPILGSLGDALGRKRVLIVTLVLVTAGSVLAASSHVLNVVLAGRVLQGMGFAAMPLAIGIVRSIFPPHRVPSSLALLSALTGIGAGAGLLFSGILVNVGVSAQGMFWISAAATAVGLLGVVFLVRLPETASKFTVDVWGALTLAGGLVCVVLGINRGPSWGWGSGTVLGLFAGGVVLLAVWMFVETRVRVPLVDMTMMRNPIVLGTNLTAFLAGAGMFGAFVLVLQYVQTPSQFGYGFGSDALGAGLTLLPLTAGTLTAAVLVANLIRHVGPKWPLAIGMVVAAGTFAFMAAFHAEHWQFYVASGMLGLGLGLAMGSMPALLNTAVAPEKTSVANSINSTLRSVGGSIGTAIATAILASRTLPRLPLPTVDAYVLAFWVAGGICVLAVVAALLVPYRHGRATPNTRTVTGAVIGAAQPAPAVVTVTAHGADGSVVATTTADSDGGYRLDGVPAEPLTLVAAEHPAVNQEVTVRVGVDETLDINLGRTTS</sequence>
<feature type="transmembrane region" description="Helical" evidence="6">
    <location>
        <begin position="225"/>
        <end position="249"/>
    </location>
</feature>
<evidence type="ECO:0000259" key="7">
    <source>
        <dbReference type="PROSITE" id="PS50850"/>
    </source>
</evidence>
<feature type="transmembrane region" description="Helical" evidence="6">
    <location>
        <begin position="339"/>
        <end position="359"/>
    </location>
</feature>
<dbReference type="Gene3D" id="2.60.40.1120">
    <property type="entry name" value="Carboxypeptidase-like, regulatory domain"/>
    <property type="match status" value="1"/>
</dbReference>
<organism evidence="8 9">
    <name type="scientific">Actinophytocola oryzae</name>
    <dbReference type="NCBI Taxonomy" id="502181"/>
    <lineage>
        <taxon>Bacteria</taxon>
        <taxon>Bacillati</taxon>
        <taxon>Actinomycetota</taxon>
        <taxon>Actinomycetes</taxon>
        <taxon>Pseudonocardiales</taxon>
        <taxon>Pseudonocardiaceae</taxon>
    </lineage>
</organism>
<feature type="transmembrane region" description="Helical" evidence="6">
    <location>
        <begin position="198"/>
        <end position="219"/>
    </location>
</feature>
<evidence type="ECO:0000256" key="2">
    <source>
        <dbReference type="ARBA" id="ARBA00022448"/>
    </source>
</evidence>
<dbReference type="GO" id="GO:0004180">
    <property type="term" value="F:carboxypeptidase activity"/>
    <property type="evidence" value="ECO:0007669"/>
    <property type="project" value="UniProtKB-KW"/>
</dbReference>
<keyword evidence="8" id="KW-0121">Carboxypeptidase</keyword>